<reference evidence="1 2" key="2">
    <citation type="submission" date="2015-05" db="EMBL/GenBank/DDBJ databases">
        <title>Distinctive expansion of gene families associated with plant cell wall degradation and secondary metabolism in the genomes of grapevine trunk pathogens.</title>
        <authorList>
            <person name="Lawrence D.P."/>
            <person name="Travadon R."/>
            <person name="Rolshausen P.E."/>
            <person name="Baumgartner K."/>
        </authorList>
    </citation>
    <scope>NUCLEOTIDE SEQUENCE [LARGE SCALE GENOMIC DNA]</scope>
    <source>
        <strain evidence="1">DS831</strain>
    </source>
</reference>
<accession>A0A0G2DYS2</accession>
<dbReference type="AlphaFoldDB" id="A0A0G2DYS2"/>
<protein>
    <submittedName>
        <fullName evidence="1">Uncharacterized protein</fullName>
    </submittedName>
</protein>
<name>A0A0G2DYS2_9PEZI</name>
<proteinExistence type="predicted"/>
<gene>
    <name evidence="1" type="ORF">UCDDS831_g07489</name>
</gene>
<evidence type="ECO:0000313" key="1">
    <source>
        <dbReference type="EMBL" id="KKY15724.1"/>
    </source>
</evidence>
<dbReference type="EMBL" id="LAQI01000185">
    <property type="protein sequence ID" value="KKY15724.1"/>
    <property type="molecule type" value="Genomic_DNA"/>
</dbReference>
<sequence>MDPEIRRIWSVFVGTARASLGVADNGKGVWATLTEDGEVEYRLEDGRLIAPDRFSYHSIFIKSTLRHKLVPLRERYIILKEAHVTGVLSESELIEISRDIRLLNIGVYNETKDLLPDKYLVKREAAFELFEKLYTRYPEAGAILNPYAVARAAGYSKLFQRSFPDSFSDDHRSDSFHLDVYILRALSDHMVYYDYIQKLIPYQSTALSLTLARKLKASIKNPTAFKKWKDAIDECIAKERFRIRPDVWARFKQHFPLESQSEIVETMEDE</sequence>
<dbReference type="Proteomes" id="UP000034182">
    <property type="component" value="Unassembled WGS sequence"/>
</dbReference>
<reference evidence="1 2" key="1">
    <citation type="submission" date="2015-03" db="EMBL/GenBank/DDBJ databases">
        <authorList>
            <person name="Morales-Cruz A."/>
            <person name="Amrine K.C."/>
            <person name="Cantu D."/>
        </authorList>
    </citation>
    <scope>NUCLEOTIDE SEQUENCE [LARGE SCALE GENOMIC DNA]</scope>
    <source>
        <strain evidence="1">DS831</strain>
    </source>
</reference>
<evidence type="ECO:0000313" key="2">
    <source>
        <dbReference type="Proteomes" id="UP000034182"/>
    </source>
</evidence>
<comment type="caution">
    <text evidence="1">The sequence shown here is derived from an EMBL/GenBank/DDBJ whole genome shotgun (WGS) entry which is preliminary data.</text>
</comment>
<organism evidence="1 2">
    <name type="scientific">Diplodia seriata</name>
    <dbReference type="NCBI Taxonomy" id="420778"/>
    <lineage>
        <taxon>Eukaryota</taxon>
        <taxon>Fungi</taxon>
        <taxon>Dikarya</taxon>
        <taxon>Ascomycota</taxon>
        <taxon>Pezizomycotina</taxon>
        <taxon>Dothideomycetes</taxon>
        <taxon>Dothideomycetes incertae sedis</taxon>
        <taxon>Botryosphaeriales</taxon>
        <taxon>Botryosphaeriaceae</taxon>
        <taxon>Diplodia</taxon>
    </lineage>
</organism>